<keyword evidence="2" id="KW-1185">Reference proteome</keyword>
<accession>A0A926XWQ4</accession>
<gene>
    <name evidence="1" type="ORF">IC229_15485</name>
</gene>
<evidence type="ECO:0000313" key="2">
    <source>
        <dbReference type="Proteomes" id="UP000598820"/>
    </source>
</evidence>
<dbReference type="RefSeq" id="WP_190887907.1">
    <property type="nucleotide sequence ID" value="NZ_JACWZY010000012.1"/>
</dbReference>
<name>A0A926XWQ4_9BACT</name>
<protein>
    <submittedName>
        <fullName evidence="1">Uncharacterized protein</fullName>
    </submittedName>
</protein>
<dbReference type="Proteomes" id="UP000598820">
    <property type="component" value="Unassembled WGS sequence"/>
</dbReference>
<proteinExistence type="predicted"/>
<dbReference type="AlphaFoldDB" id="A0A926XWQ4"/>
<comment type="caution">
    <text evidence="1">The sequence shown here is derived from an EMBL/GenBank/DDBJ whole genome shotgun (WGS) entry which is preliminary data.</text>
</comment>
<sequence>MENNLQTPLTEPQLELLKMFSHKVDDADWIAIKRMIVKYFAQKAINGADQVWEE</sequence>
<evidence type="ECO:0000313" key="1">
    <source>
        <dbReference type="EMBL" id="MBD2702052.1"/>
    </source>
</evidence>
<organism evidence="1 2">
    <name type="scientific">Spirosoma profusum</name>
    <dbReference type="NCBI Taxonomy" id="2771354"/>
    <lineage>
        <taxon>Bacteria</taxon>
        <taxon>Pseudomonadati</taxon>
        <taxon>Bacteroidota</taxon>
        <taxon>Cytophagia</taxon>
        <taxon>Cytophagales</taxon>
        <taxon>Cytophagaceae</taxon>
        <taxon>Spirosoma</taxon>
    </lineage>
</organism>
<reference evidence="1" key="1">
    <citation type="submission" date="2020-09" db="EMBL/GenBank/DDBJ databases">
        <authorList>
            <person name="Kim M.K."/>
        </authorList>
    </citation>
    <scope>NUCLEOTIDE SEQUENCE</scope>
    <source>
        <strain evidence="1">BT702</strain>
    </source>
</reference>
<dbReference type="EMBL" id="JACWZY010000012">
    <property type="protein sequence ID" value="MBD2702052.1"/>
    <property type="molecule type" value="Genomic_DNA"/>
</dbReference>